<feature type="region of interest" description="Disordered" evidence="1">
    <location>
        <begin position="95"/>
        <end position="163"/>
    </location>
</feature>
<dbReference type="Proteomes" id="UP001501710">
    <property type="component" value="Unassembled WGS sequence"/>
</dbReference>
<feature type="compositionally biased region" description="Basic and acidic residues" evidence="1">
    <location>
        <begin position="95"/>
        <end position="116"/>
    </location>
</feature>
<dbReference type="EMBL" id="BAABAS010000003">
    <property type="protein sequence ID" value="GAA4224287.1"/>
    <property type="molecule type" value="Genomic_DNA"/>
</dbReference>
<sequence>MRPNGVPVTRRLSTSALPDDRDEVGDPEAVRIGDDIVADGHERHGTSAVAHQSDPAGKGDVGDVLDVAPRDEGLLAEDAVPDAVRADLGAGACDDQHVVRDDGQHHRHGAVEDRRRAVQQKQTQDHPGEQRGDDKETGLPPPGQPSDDRPRRVVRAGTRVRGW</sequence>
<proteinExistence type="predicted"/>
<gene>
    <name evidence="2" type="ORF">GCM10022254_03380</name>
</gene>
<evidence type="ECO:0000256" key="1">
    <source>
        <dbReference type="SAM" id="MobiDB-lite"/>
    </source>
</evidence>
<accession>A0ABP8BS00</accession>
<feature type="compositionally biased region" description="Basic and acidic residues" evidence="1">
    <location>
        <begin position="28"/>
        <end position="45"/>
    </location>
</feature>
<keyword evidence="3" id="KW-1185">Reference proteome</keyword>
<protein>
    <submittedName>
        <fullName evidence="2">Uncharacterized protein</fullName>
    </submittedName>
</protein>
<reference evidence="3" key="1">
    <citation type="journal article" date="2019" name="Int. J. Syst. Evol. Microbiol.">
        <title>The Global Catalogue of Microorganisms (GCM) 10K type strain sequencing project: providing services to taxonomists for standard genome sequencing and annotation.</title>
        <authorList>
            <consortium name="The Broad Institute Genomics Platform"/>
            <consortium name="The Broad Institute Genome Sequencing Center for Infectious Disease"/>
            <person name="Wu L."/>
            <person name="Ma J."/>
        </authorList>
    </citation>
    <scope>NUCLEOTIDE SEQUENCE [LARGE SCALE GENOMIC DNA]</scope>
    <source>
        <strain evidence="3">JCM 17440</strain>
    </source>
</reference>
<feature type="region of interest" description="Disordered" evidence="1">
    <location>
        <begin position="1"/>
        <end position="65"/>
    </location>
</feature>
<evidence type="ECO:0000313" key="3">
    <source>
        <dbReference type="Proteomes" id="UP001501710"/>
    </source>
</evidence>
<evidence type="ECO:0000313" key="2">
    <source>
        <dbReference type="EMBL" id="GAA4224287.1"/>
    </source>
</evidence>
<comment type="caution">
    <text evidence="2">The sequence shown here is derived from an EMBL/GenBank/DDBJ whole genome shotgun (WGS) entry which is preliminary data.</text>
</comment>
<feature type="compositionally biased region" description="Basic and acidic residues" evidence="1">
    <location>
        <begin position="123"/>
        <end position="137"/>
    </location>
</feature>
<name>A0ABP8BS00_9ACTN</name>
<organism evidence="2 3">
    <name type="scientific">Actinomadura meridiana</name>
    <dbReference type="NCBI Taxonomy" id="559626"/>
    <lineage>
        <taxon>Bacteria</taxon>
        <taxon>Bacillati</taxon>
        <taxon>Actinomycetota</taxon>
        <taxon>Actinomycetes</taxon>
        <taxon>Streptosporangiales</taxon>
        <taxon>Thermomonosporaceae</taxon>
        <taxon>Actinomadura</taxon>
    </lineage>
</organism>